<dbReference type="AlphaFoldDB" id="A0A109REM8"/>
<reference evidence="3" key="2">
    <citation type="submission" date="2022-09" db="EMBL/GenBank/DDBJ databases">
        <title>Aerococcus urinae taxonomy study.</title>
        <authorList>
            <person name="Christensen J."/>
            <person name="Senneby E."/>
        </authorList>
    </citation>
    <scope>NUCLEOTIDE SEQUENCE</scope>
    <source>
        <strain evidence="3">NLD-066-U95</strain>
    </source>
</reference>
<keyword evidence="1" id="KW-0175">Coiled coil</keyword>
<feature type="coiled-coil region" evidence="1">
    <location>
        <begin position="66"/>
        <end position="100"/>
    </location>
</feature>
<gene>
    <name evidence="4" type="ORF">I6G68_04380</name>
    <name evidence="3" type="ORF">ODY43_07290</name>
</gene>
<proteinExistence type="predicted"/>
<keyword evidence="6" id="KW-1185">Reference proteome</keyword>
<keyword evidence="4" id="KW-0132">Cell division</keyword>
<keyword evidence="4" id="KW-0131">Cell cycle</keyword>
<protein>
    <submittedName>
        <fullName evidence="4">Cell division protein ZapA</fullName>
    </submittedName>
</protein>
<dbReference type="Pfam" id="PF05164">
    <property type="entry name" value="ZapA"/>
    <property type="match status" value="1"/>
</dbReference>
<sequence length="192" mass="21224">MTESQQEYTAHFGKQTVKIVGNKSEEHIEEVVRRVNIALNQIKSKPSILSNQKMALLVAVNATSNWLESEAEIASQREQIERLSRQKARLESELETLKQSVQQPNLTAFSEGGKLIQAKSQPSYSQASRSLLSESQRQVKAAKMSENKGQSGKKTSKSANPSQGKQKADSSAVYYDPFAAKKAQGLSKTPRD</sequence>
<dbReference type="GO" id="GO:0051301">
    <property type="term" value="P:cell division"/>
    <property type="evidence" value="ECO:0007669"/>
    <property type="project" value="UniProtKB-KW"/>
</dbReference>
<evidence type="ECO:0000256" key="1">
    <source>
        <dbReference type="SAM" id="Coils"/>
    </source>
</evidence>
<dbReference type="OrthoDB" id="2139724at2"/>
<evidence type="ECO:0000313" key="6">
    <source>
        <dbReference type="Proteomes" id="UP001069145"/>
    </source>
</evidence>
<dbReference type="InterPro" id="IPR036192">
    <property type="entry name" value="Cell_div_ZapA-like_sf"/>
</dbReference>
<organism evidence="4 5">
    <name type="scientific">Aerococcus urinae</name>
    <dbReference type="NCBI Taxonomy" id="1376"/>
    <lineage>
        <taxon>Bacteria</taxon>
        <taxon>Bacillati</taxon>
        <taxon>Bacillota</taxon>
        <taxon>Bacilli</taxon>
        <taxon>Lactobacillales</taxon>
        <taxon>Aerococcaceae</taxon>
        <taxon>Aerococcus</taxon>
    </lineage>
</organism>
<dbReference type="KEGG" id="aun:AWM73_05660"/>
<reference evidence="4 5" key="1">
    <citation type="submission" date="2020-12" db="EMBL/GenBank/DDBJ databases">
        <title>FDA dAtabase for Regulatory Grade micrObial Sequences (FDA-ARGOS): Supporting development and validation of Infectious Disease Dx tests.</title>
        <authorList>
            <person name="Sproer C."/>
            <person name="Gronow S."/>
            <person name="Severitt S."/>
            <person name="Schroder I."/>
            <person name="Tallon L."/>
            <person name="Sadzewicz L."/>
            <person name="Zhao X."/>
            <person name="Boylan J."/>
            <person name="Ott S."/>
            <person name="Bowen H."/>
            <person name="Vavikolanu K."/>
            <person name="Mehta A."/>
            <person name="Aluvathingal J."/>
            <person name="Nadendla S."/>
            <person name="Lowell S."/>
            <person name="Myers T."/>
            <person name="Yan Y."/>
            <person name="Sichtig H."/>
        </authorList>
    </citation>
    <scope>NUCLEOTIDE SEQUENCE [LARGE SCALE GENOMIC DNA]</scope>
    <source>
        <strain evidence="4 5">FDAARGOS_911</strain>
    </source>
</reference>
<evidence type="ECO:0000313" key="4">
    <source>
        <dbReference type="EMBL" id="QPS02304.1"/>
    </source>
</evidence>
<dbReference type="RefSeq" id="WP_060778465.1">
    <property type="nucleotide sequence ID" value="NZ_CAJHLF010000005.1"/>
</dbReference>
<dbReference type="SUPFAM" id="SSF102829">
    <property type="entry name" value="Cell division protein ZapA-like"/>
    <property type="match status" value="1"/>
</dbReference>
<feature type="compositionally biased region" description="Polar residues" evidence="2">
    <location>
        <begin position="147"/>
        <end position="165"/>
    </location>
</feature>
<feature type="compositionally biased region" description="Polar residues" evidence="2">
    <location>
        <begin position="120"/>
        <end position="138"/>
    </location>
</feature>
<dbReference type="Proteomes" id="UP000594771">
    <property type="component" value="Chromosome"/>
</dbReference>
<dbReference type="Proteomes" id="UP001069145">
    <property type="component" value="Unassembled WGS sequence"/>
</dbReference>
<accession>A0A109REM8</accession>
<dbReference type="EMBL" id="JAOTML010000008">
    <property type="protein sequence ID" value="MCY3053790.1"/>
    <property type="molecule type" value="Genomic_DNA"/>
</dbReference>
<dbReference type="EMBL" id="CP065662">
    <property type="protein sequence ID" value="QPS02304.1"/>
    <property type="molecule type" value="Genomic_DNA"/>
</dbReference>
<dbReference type="InterPro" id="IPR007838">
    <property type="entry name" value="Cell_div_ZapA-like"/>
</dbReference>
<feature type="region of interest" description="Disordered" evidence="2">
    <location>
        <begin position="120"/>
        <end position="192"/>
    </location>
</feature>
<name>A0A109REM8_9LACT</name>
<evidence type="ECO:0000313" key="5">
    <source>
        <dbReference type="Proteomes" id="UP000594771"/>
    </source>
</evidence>
<evidence type="ECO:0000256" key="2">
    <source>
        <dbReference type="SAM" id="MobiDB-lite"/>
    </source>
</evidence>
<dbReference type="GeneID" id="35768082"/>
<evidence type="ECO:0000313" key="3">
    <source>
        <dbReference type="EMBL" id="MCY3053790.1"/>
    </source>
</evidence>